<accession>A0ACB7YCA5</accession>
<protein>
    <submittedName>
        <fullName evidence="1">Uncharacterized protein</fullName>
    </submittedName>
</protein>
<dbReference type="EMBL" id="CM037158">
    <property type="protein sequence ID" value="KAH7850614.1"/>
    <property type="molecule type" value="Genomic_DNA"/>
</dbReference>
<organism evidence="1 2">
    <name type="scientific">Vaccinium darrowii</name>
    <dbReference type="NCBI Taxonomy" id="229202"/>
    <lineage>
        <taxon>Eukaryota</taxon>
        <taxon>Viridiplantae</taxon>
        <taxon>Streptophyta</taxon>
        <taxon>Embryophyta</taxon>
        <taxon>Tracheophyta</taxon>
        <taxon>Spermatophyta</taxon>
        <taxon>Magnoliopsida</taxon>
        <taxon>eudicotyledons</taxon>
        <taxon>Gunneridae</taxon>
        <taxon>Pentapetalae</taxon>
        <taxon>asterids</taxon>
        <taxon>Ericales</taxon>
        <taxon>Ericaceae</taxon>
        <taxon>Vaccinioideae</taxon>
        <taxon>Vaccinieae</taxon>
        <taxon>Vaccinium</taxon>
    </lineage>
</organism>
<proteinExistence type="predicted"/>
<reference evidence="1 2" key="1">
    <citation type="journal article" date="2021" name="Hortic Res">
        <title>High-quality reference genome and annotation aids understanding of berry development for evergreen blueberry (Vaccinium darrowii).</title>
        <authorList>
            <person name="Yu J."/>
            <person name="Hulse-Kemp A.M."/>
            <person name="Babiker E."/>
            <person name="Staton M."/>
        </authorList>
    </citation>
    <scope>NUCLEOTIDE SEQUENCE [LARGE SCALE GENOMIC DNA]</scope>
    <source>
        <strain evidence="2">cv. NJ 8807/NJ 8810</strain>
        <tissue evidence="1">Young leaf</tissue>
    </source>
</reference>
<dbReference type="Proteomes" id="UP000828048">
    <property type="component" value="Chromosome 8"/>
</dbReference>
<gene>
    <name evidence="1" type="ORF">Vadar_000465</name>
</gene>
<sequence>MALCNSKLPTHFRPVLFPNFLRFAIFLFLLFPFANSISFNLSNFQTNDKYITYQGDALASDGVVQLTKNQEDSSLTSSAGRASYAYPIYLWDNITGNLTDFDTNFTVNGSSTNVQDVGDGLTFYLSAYNAAIPINSSGGFLGLFENSTALNHTNNQIVAVEFDSHQNSWDPSEYHVK</sequence>
<evidence type="ECO:0000313" key="1">
    <source>
        <dbReference type="EMBL" id="KAH7850614.1"/>
    </source>
</evidence>
<comment type="caution">
    <text evidence="1">The sequence shown here is derived from an EMBL/GenBank/DDBJ whole genome shotgun (WGS) entry which is preliminary data.</text>
</comment>
<name>A0ACB7YCA5_9ERIC</name>
<evidence type="ECO:0000313" key="2">
    <source>
        <dbReference type="Proteomes" id="UP000828048"/>
    </source>
</evidence>
<keyword evidence="2" id="KW-1185">Reference proteome</keyword>